<dbReference type="InterPro" id="IPR043502">
    <property type="entry name" value="DNA/RNA_pol_sf"/>
</dbReference>
<dbReference type="Pfam" id="PF17919">
    <property type="entry name" value="RT_RNaseH_2"/>
    <property type="match status" value="1"/>
</dbReference>
<sequence>ALQHLKKALSEPPVLSRPDNEEVLYLYLSIASETVSAALVRETPEGQKPVYFTSKALHGPELRYQQIEKIALALINAAR</sequence>
<accession>A0A392UM24</accession>
<dbReference type="SUPFAM" id="SSF56672">
    <property type="entry name" value="DNA/RNA polymerases"/>
    <property type="match status" value="1"/>
</dbReference>
<reference evidence="2 3" key="1">
    <citation type="journal article" date="2018" name="Front. Plant Sci.">
        <title>Red Clover (Trifolium pratense) and Zigzag Clover (T. medium) - A Picture of Genomic Similarities and Differences.</title>
        <authorList>
            <person name="Dluhosova J."/>
            <person name="Istvanek J."/>
            <person name="Nedelnik J."/>
            <person name="Repkova J."/>
        </authorList>
    </citation>
    <scope>NUCLEOTIDE SEQUENCE [LARGE SCALE GENOMIC DNA]</scope>
    <source>
        <strain evidence="3">cv. 10/8</strain>
        <tissue evidence="2">Leaf</tissue>
    </source>
</reference>
<dbReference type="PANTHER" id="PTHR48475">
    <property type="entry name" value="RIBONUCLEASE H"/>
    <property type="match status" value="1"/>
</dbReference>
<organism evidence="2 3">
    <name type="scientific">Trifolium medium</name>
    <dbReference type="NCBI Taxonomy" id="97028"/>
    <lineage>
        <taxon>Eukaryota</taxon>
        <taxon>Viridiplantae</taxon>
        <taxon>Streptophyta</taxon>
        <taxon>Embryophyta</taxon>
        <taxon>Tracheophyta</taxon>
        <taxon>Spermatophyta</taxon>
        <taxon>Magnoliopsida</taxon>
        <taxon>eudicotyledons</taxon>
        <taxon>Gunneridae</taxon>
        <taxon>Pentapetalae</taxon>
        <taxon>rosids</taxon>
        <taxon>fabids</taxon>
        <taxon>Fabales</taxon>
        <taxon>Fabaceae</taxon>
        <taxon>Papilionoideae</taxon>
        <taxon>50 kb inversion clade</taxon>
        <taxon>NPAAA clade</taxon>
        <taxon>Hologalegina</taxon>
        <taxon>IRL clade</taxon>
        <taxon>Trifolieae</taxon>
        <taxon>Trifolium</taxon>
    </lineage>
</organism>
<feature type="domain" description="Reverse transcriptase/retrotransposon-derived protein RNase H-like" evidence="1">
    <location>
        <begin position="1"/>
        <end position="78"/>
    </location>
</feature>
<evidence type="ECO:0000259" key="1">
    <source>
        <dbReference type="Pfam" id="PF17919"/>
    </source>
</evidence>
<feature type="non-terminal residue" evidence="2">
    <location>
        <position position="79"/>
    </location>
</feature>
<keyword evidence="3" id="KW-1185">Reference proteome</keyword>
<name>A0A392UM24_9FABA</name>
<feature type="non-terminal residue" evidence="2">
    <location>
        <position position="1"/>
    </location>
</feature>
<dbReference type="InterPro" id="IPR041577">
    <property type="entry name" value="RT_RNaseH_2"/>
</dbReference>
<evidence type="ECO:0000313" key="3">
    <source>
        <dbReference type="Proteomes" id="UP000265520"/>
    </source>
</evidence>
<dbReference type="Proteomes" id="UP000265520">
    <property type="component" value="Unassembled WGS sequence"/>
</dbReference>
<dbReference type="EMBL" id="LXQA010837589">
    <property type="protein sequence ID" value="MCI73400.1"/>
    <property type="molecule type" value="Genomic_DNA"/>
</dbReference>
<protein>
    <submittedName>
        <fullName evidence="2">Maturase K</fullName>
    </submittedName>
</protein>
<evidence type="ECO:0000313" key="2">
    <source>
        <dbReference type="EMBL" id="MCI73400.1"/>
    </source>
</evidence>
<dbReference type="AlphaFoldDB" id="A0A392UM24"/>
<comment type="caution">
    <text evidence="2">The sequence shown here is derived from an EMBL/GenBank/DDBJ whole genome shotgun (WGS) entry which is preliminary data.</text>
</comment>
<proteinExistence type="predicted"/>
<dbReference type="PANTHER" id="PTHR48475:SF2">
    <property type="entry name" value="RIBONUCLEASE H"/>
    <property type="match status" value="1"/>
</dbReference>